<protein>
    <submittedName>
        <fullName evidence="1">Uncharacterized protein</fullName>
    </submittedName>
</protein>
<reference evidence="1" key="1">
    <citation type="submission" date="2014-11" db="EMBL/GenBank/DDBJ databases">
        <authorList>
            <person name="Amaro Gonzalez C."/>
        </authorList>
    </citation>
    <scope>NUCLEOTIDE SEQUENCE</scope>
</reference>
<dbReference type="EMBL" id="GBXM01103440">
    <property type="protein sequence ID" value="JAH05137.1"/>
    <property type="molecule type" value="Transcribed_RNA"/>
</dbReference>
<proteinExistence type="predicted"/>
<name>A0A0E9PLG0_ANGAN</name>
<reference evidence="1" key="2">
    <citation type="journal article" date="2015" name="Fish Shellfish Immunol.">
        <title>Early steps in the European eel (Anguilla anguilla)-Vibrio vulnificus interaction in the gills: Role of the RtxA13 toxin.</title>
        <authorList>
            <person name="Callol A."/>
            <person name="Pajuelo D."/>
            <person name="Ebbesson L."/>
            <person name="Teles M."/>
            <person name="MacKenzie S."/>
            <person name="Amaro C."/>
        </authorList>
    </citation>
    <scope>NUCLEOTIDE SEQUENCE</scope>
</reference>
<sequence>MVYGYKWLVYDSVSEILRIPYSNLYQNQIVQPNWQRTGVLMSYILYNETQN</sequence>
<organism evidence="1">
    <name type="scientific">Anguilla anguilla</name>
    <name type="common">European freshwater eel</name>
    <name type="synonym">Muraena anguilla</name>
    <dbReference type="NCBI Taxonomy" id="7936"/>
    <lineage>
        <taxon>Eukaryota</taxon>
        <taxon>Metazoa</taxon>
        <taxon>Chordata</taxon>
        <taxon>Craniata</taxon>
        <taxon>Vertebrata</taxon>
        <taxon>Euteleostomi</taxon>
        <taxon>Actinopterygii</taxon>
        <taxon>Neopterygii</taxon>
        <taxon>Teleostei</taxon>
        <taxon>Anguilliformes</taxon>
        <taxon>Anguillidae</taxon>
        <taxon>Anguilla</taxon>
    </lineage>
</organism>
<accession>A0A0E9PLG0</accession>
<dbReference type="AlphaFoldDB" id="A0A0E9PLG0"/>
<evidence type="ECO:0000313" key="1">
    <source>
        <dbReference type="EMBL" id="JAH05137.1"/>
    </source>
</evidence>